<dbReference type="CDD" id="cd20071">
    <property type="entry name" value="SET_SMYD"/>
    <property type="match status" value="1"/>
</dbReference>
<dbReference type="InterPro" id="IPR001214">
    <property type="entry name" value="SET_dom"/>
</dbReference>
<dbReference type="EMBL" id="KE504196">
    <property type="protein sequence ID" value="EPS96026.1"/>
    <property type="molecule type" value="Genomic_DNA"/>
</dbReference>
<dbReference type="InterPro" id="IPR046341">
    <property type="entry name" value="SET_dom_sf"/>
</dbReference>
<evidence type="ECO:0000259" key="2">
    <source>
        <dbReference type="PROSITE" id="PS50280"/>
    </source>
</evidence>
<proteinExistence type="predicted"/>
<dbReference type="Gene3D" id="2.170.270.10">
    <property type="entry name" value="SET domain"/>
    <property type="match status" value="1"/>
</dbReference>
<dbReference type="STRING" id="743788.S8DRX9"/>
<dbReference type="PANTHER" id="PTHR47643:SF2">
    <property type="entry name" value="TPR DOMAIN PROTEIN (AFU_ORTHOLOGUE AFUA_5G12710)"/>
    <property type="match status" value="1"/>
</dbReference>
<dbReference type="SUPFAM" id="SSF82199">
    <property type="entry name" value="SET domain"/>
    <property type="match status" value="1"/>
</dbReference>
<dbReference type="HOGENOM" id="CLU_009043_0_0_1"/>
<evidence type="ECO:0000256" key="1">
    <source>
        <dbReference type="SAM" id="MobiDB-lite"/>
    </source>
</evidence>
<dbReference type="OrthoDB" id="5945798at2759"/>
<dbReference type="InterPro" id="IPR011990">
    <property type="entry name" value="TPR-like_helical_dom_sf"/>
</dbReference>
<dbReference type="Proteomes" id="UP000015241">
    <property type="component" value="Unassembled WGS sequence"/>
</dbReference>
<accession>S8DRX9</accession>
<dbReference type="Gene3D" id="1.25.40.10">
    <property type="entry name" value="Tetratricopeptide repeat domain"/>
    <property type="match status" value="1"/>
</dbReference>
<protein>
    <recommendedName>
        <fullName evidence="2">SET domain-containing protein</fullName>
    </recommendedName>
</protein>
<dbReference type="PANTHER" id="PTHR47643">
    <property type="entry name" value="TPR DOMAIN PROTEIN (AFU_ORTHOLOGUE AFUA_5G12710)"/>
    <property type="match status" value="1"/>
</dbReference>
<feature type="region of interest" description="Disordered" evidence="1">
    <location>
        <begin position="81"/>
        <end position="121"/>
    </location>
</feature>
<evidence type="ECO:0000313" key="3">
    <source>
        <dbReference type="EMBL" id="EPS96026.1"/>
    </source>
</evidence>
<dbReference type="SMART" id="SM00317">
    <property type="entry name" value="SET"/>
    <property type="match status" value="1"/>
</dbReference>
<gene>
    <name evidence="3" type="ORF">FOMPIDRAFT_1019131</name>
</gene>
<name>S8DRX9_FOMSC</name>
<organism evidence="3 4">
    <name type="scientific">Fomitopsis schrenkii</name>
    <name type="common">Brown rot fungus</name>
    <dbReference type="NCBI Taxonomy" id="2126942"/>
    <lineage>
        <taxon>Eukaryota</taxon>
        <taxon>Fungi</taxon>
        <taxon>Dikarya</taxon>
        <taxon>Basidiomycota</taxon>
        <taxon>Agaricomycotina</taxon>
        <taxon>Agaricomycetes</taxon>
        <taxon>Polyporales</taxon>
        <taxon>Fomitopsis</taxon>
    </lineage>
</organism>
<dbReference type="Pfam" id="PF00856">
    <property type="entry name" value="SET"/>
    <property type="match status" value="1"/>
</dbReference>
<feature type="compositionally biased region" description="Basic and acidic residues" evidence="1">
    <location>
        <begin position="105"/>
        <end position="117"/>
    </location>
</feature>
<dbReference type="InterPro" id="IPR053209">
    <property type="entry name" value="Gramillin-biosynth_MTr"/>
</dbReference>
<dbReference type="AlphaFoldDB" id="S8DRX9"/>
<evidence type="ECO:0000313" key="4">
    <source>
        <dbReference type="Proteomes" id="UP000015241"/>
    </source>
</evidence>
<dbReference type="PROSITE" id="PS50280">
    <property type="entry name" value="SET"/>
    <property type="match status" value="1"/>
</dbReference>
<keyword evidence="4" id="KW-1185">Reference proteome</keyword>
<feature type="region of interest" description="Disordered" evidence="1">
    <location>
        <begin position="50"/>
        <end position="69"/>
    </location>
</feature>
<dbReference type="SUPFAM" id="SSF48452">
    <property type="entry name" value="TPR-like"/>
    <property type="match status" value="1"/>
</dbReference>
<dbReference type="InParanoid" id="S8DRX9"/>
<dbReference type="eggNOG" id="KOG2084">
    <property type="taxonomic scope" value="Eukaryota"/>
</dbReference>
<sequence>MDPQQLAQMMSSMGFSPEDLAGMMSQFNANTSANGLGSMGDLLRGITAPRRSGVAAPRGGPPSLSFNSSPEEVAAYKDWFEKDSKKPPVPGPAIPRTTLLASQEMSRRQQEEVERTPETTTYQTRFTVIGFPKHSCMLQSHELEPTSVVAIQTIIEDIDGDARILSIYNFPTTLLSRLSYIDVLFPLGVTMAILEPTYKAATQGPNAIIRVDSPTDIVFLDPTHELLRGVHWKTGPRVSSFSAWPSDADRWKARGNDHFKAGRWLPSAFAYSYGLRCDPTSLVLRLNRSESYLRLKFYTAASADAHHVRCAAGVTDAYRDKALYREAKAEYGRGHYQIAQILFKQRRSSHPDDSESAGWVDRCDKRLREGQSGAYDWMQLFKQSQNDPHLDVADYKGPIEVRQMSNRGGGRGVAAIEDIRVGDLLVVEKPFSYASSNIKESGVIQMTLNMLTSRMDKQSQSTNVACATQVLYGNPDLDDRVFHLYAGPEYPAPPPTYPPRPVSDPVELDPLSPTQRIDMAKLESICTHNNFSPMPLQPHDPFTPISAPGIDSSTALYTYTSMFNHSCSPNANYIFLGNVIVIRASCSIKAGQEVTIAYISPHQPYTERRDTLATAWHLPAVCDCAQCQDDRVDGAANLRHREEILATLSGGLLRRPLEELQALEKKLSATYAPTRGPRRLAMYNVHHVIAEHLRASYSMAAMNRAIQEDIKALECLGLTVLKGAPARSVSRSKSKKRRDVELMVEVDHLGYVPEEAIAPMLRIAQSYIFFDDLTNILGWLKTAQWGKHNPGTTL</sequence>
<reference evidence="3 4" key="1">
    <citation type="journal article" date="2012" name="Science">
        <title>The Paleozoic origin of enzymatic lignin decomposition reconstructed from 31 fungal genomes.</title>
        <authorList>
            <person name="Floudas D."/>
            <person name="Binder M."/>
            <person name="Riley R."/>
            <person name="Barry K."/>
            <person name="Blanchette R.A."/>
            <person name="Henrissat B."/>
            <person name="Martinez A.T."/>
            <person name="Otillar R."/>
            <person name="Spatafora J.W."/>
            <person name="Yadav J.S."/>
            <person name="Aerts A."/>
            <person name="Benoit I."/>
            <person name="Boyd A."/>
            <person name="Carlson A."/>
            <person name="Copeland A."/>
            <person name="Coutinho P.M."/>
            <person name="de Vries R.P."/>
            <person name="Ferreira P."/>
            <person name="Findley K."/>
            <person name="Foster B."/>
            <person name="Gaskell J."/>
            <person name="Glotzer D."/>
            <person name="Gorecki P."/>
            <person name="Heitman J."/>
            <person name="Hesse C."/>
            <person name="Hori C."/>
            <person name="Igarashi K."/>
            <person name="Jurgens J.A."/>
            <person name="Kallen N."/>
            <person name="Kersten P."/>
            <person name="Kohler A."/>
            <person name="Kuees U."/>
            <person name="Kumar T.K.A."/>
            <person name="Kuo A."/>
            <person name="LaButti K."/>
            <person name="Larrondo L.F."/>
            <person name="Lindquist E."/>
            <person name="Ling A."/>
            <person name="Lombard V."/>
            <person name="Lucas S."/>
            <person name="Lundell T."/>
            <person name="Martin R."/>
            <person name="McLaughlin D.J."/>
            <person name="Morgenstern I."/>
            <person name="Morin E."/>
            <person name="Murat C."/>
            <person name="Nagy L.G."/>
            <person name="Nolan M."/>
            <person name="Ohm R.A."/>
            <person name="Patyshakuliyeva A."/>
            <person name="Rokas A."/>
            <person name="Ruiz-Duenas F.J."/>
            <person name="Sabat G."/>
            <person name="Salamov A."/>
            <person name="Samejima M."/>
            <person name="Schmutz J."/>
            <person name="Slot J.C."/>
            <person name="St John F."/>
            <person name="Stenlid J."/>
            <person name="Sun H."/>
            <person name="Sun S."/>
            <person name="Syed K."/>
            <person name="Tsang A."/>
            <person name="Wiebenga A."/>
            <person name="Young D."/>
            <person name="Pisabarro A."/>
            <person name="Eastwood D.C."/>
            <person name="Martin F."/>
            <person name="Cullen D."/>
            <person name="Grigoriev I.V."/>
            <person name="Hibbett D.S."/>
        </authorList>
    </citation>
    <scope>NUCLEOTIDE SEQUENCE</scope>
    <source>
        <strain evidence="4">FP-58527</strain>
    </source>
</reference>
<feature type="domain" description="SET" evidence="2">
    <location>
        <begin position="397"/>
        <end position="599"/>
    </location>
</feature>